<dbReference type="Proteomes" id="UP000324800">
    <property type="component" value="Unassembled WGS sequence"/>
</dbReference>
<protein>
    <submittedName>
        <fullName evidence="1">Uncharacterized protein</fullName>
    </submittedName>
</protein>
<evidence type="ECO:0000313" key="1">
    <source>
        <dbReference type="EMBL" id="KAA6396381.1"/>
    </source>
</evidence>
<name>A0A5J4WN98_9EUKA</name>
<reference evidence="1 2" key="1">
    <citation type="submission" date="2019-03" db="EMBL/GenBank/DDBJ databases">
        <title>Single cell metagenomics reveals metabolic interactions within the superorganism composed of flagellate Streblomastix strix and complex community of Bacteroidetes bacteria on its surface.</title>
        <authorList>
            <person name="Treitli S.C."/>
            <person name="Kolisko M."/>
            <person name="Husnik F."/>
            <person name="Keeling P."/>
            <person name="Hampl V."/>
        </authorList>
    </citation>
    <scope>NUCLEOTIDE SEQUENCE [LARGE SCALE GENOMIC DNA]</scope>
    <source>
        <strain evidence="1">ST1C</strain>
    </source>
</reference>
<dbReference type="AlphaFoldDB" id="A0A5J4WN98"/>
<proteinExistence type="predicted"/>
<accession>A0A5J4WN98</accession>
<evidence type="ECO:0000313" key="2">
    <source>
        <dbReference type="Proteomes" id="UP000324800"/>
    </source>
</evidence>
<organism evidence="1 2">
    <name type="scientific">Streblomastix strix</name>
    <dbReference type="NCBI Taxonomy" id="222440"/>
    <lineage>
        <taxon>Eukaryota</taxon>
        <taxon>Metamonada</taxon>
        <taxon>Preaxostyla</taxon>
        <taxon>Oxymonadida</taxon>
        <taxon>Streblomastigidae</taxon>
        <taxon>Streblomastix</taxon>
    </lineage>
</organism>
<gene>
    <name evidence="1" type="ORF">EZS28_008088</name>
</gene>
<sequence length="128" mass="14941">MQSEQKIKEAAKAIVSFTDLYAQNQQGKQNEQSDSEPTPSLTDIVSTLQYLKDQIQNNNTSKQLIQIPNLLKSLSTLPRFKVGTHIDLDVDRQRLQVRRQSRWCLYRIQRYGDEQVQSELVSFMRINQ</sequence>
<dbReference type="EMBL" id="SNRW01001439">
    <property type="protein sequence ID" value="KAA6396381.1"/>
    <property type="molecule type" value="Genomic_DNA"/>
</dbReference>
<comment type="caution">
    <text evidence="1">The sequence shown here is derived from an EMBL/GenBank/DDBJ whole genome shotgun (WGS) entry which is preliminary data.</text>
</comment>